<dbReference type="AlphaFoldDB" id="A0AAU9NQ12"/>
<sequence length="130" mass="14265">MAVVVILPVGVRPPQWKMKSHHVACSFAVGTLPPLLPPVTSCTQPGSSPICSAHFCRRRATVPPIAADRSCCPPPCVTAVARREGFPMFIIFLIHSINVVFGQLGLRMKGMLASIHGEYKLKLMVYTRWL</sequence>
<keyword evidence="2" id="KW-1185">Reference proteome</keyword>
<protein>
    <submittedName>
        <fullName evidence="1">Uncharacterized protein</fullName>
    </submittedName>
</protein>
<gene>
    <name evidence="1" type="ORF">LVIROSA_LOCUS26105</name>
</gene>
<comment type="caution">
    <text evidence="1">The sequence shown here is derived from an EMBL/GenBank/DDBJ whole genome shotgun (WGS) entry which is preliminary data.</text>
</comment>
<reference evidence="1 2" key="1">
    <citation type="submission" date="2022-01" db="EMBL/GenBank/DDBJ databases">
        <authorList>
            <person name="Xiong W."/>
            <person name="Schranz E."/>
        </authorList>
    </citation>
    <scope>NUCLEOTIDE SEQUENCE [LARGE SCALE GENOMIC DNA]</scope>
</reference>
<name>A0AAU9NQ12_9ASTR</name>
<evidence type="ECO:0000313" key="2">
    <source>
        <dbReference type="Proteomes" id="UP001157418"/>
    </source>
</evidence>
<dbReference type="EMBL" id="CAKMRJ010005412">
    <property type="protein sequence ID" value="CAH1439939.1"/>
    <property type="molecule type" value="Genomic_DNA"/>
</dbReference>
<dbReference type="Proteomes" id="UP001157418">
    <property type="component" value="Unassembled WGS sequence"/>
</dbReference>
<proteinExistence type="predicted"/>
<organism evidence="1 2">
    <name type="scientific">Lactuca virosa</name>
    <dbReference type="NCBI Taxonomy" id="75947"/>
    <lineage>
        <taxon>Eukaryota</taxon>
        <taxon>Viridiplantae</taxon>
        <taxon>Streptophyta</taxon>
        <taxon>Embryophyta</taxon>
        <taxon>Tracheophyta</taxon>
        <taxon>Spermatophyta</taxon>
        <taxon>Magnoliopsida</taxon>
        <taxon>eudicotyledons</taxon>
        <taxon>Gunneridae</taxon>
        <taxon>Pentapetalae</taxon>
        <taxon>asterids</taxon>
        <taxon>campanulids</taxon>
        <taxon>Asterales</taxon>
        <taxon>Asteraceae</taxon>
        <taxon>Cichorioideae</taxon>
        <taxon>Cichorieae</taxon>
        <taxon>Lactucinae</taxon>
        <taxon>Lactuca</taxon>
    </lineage>
</organism>
<accession>A0AAU9NQ12</accession>
<evidence type="ECO:0000313" key="1">
    <source>
        <dbReference type="EMBL" id="CAH1439939.1"/>
    </source>
</evidence>